<keyword evidence="2" id="KW-0732">Signal</keyword>
<name>A0ABQ8KNX0_9APHY</name>
<feature type="compositionally biased region" description="Basic and acidic residues" evidence="1">
    <location>
        <begin position="229"/>
        <end position="248"/>
    </location>
</feature>
<feature type="chain" id="PRO_5047480955" evidence="2">
    <location>
        <begin position="23"/>
        <end position="388"/>
    </location>
</feature>
<feature type="signal peptide" evidence="2">
    <location>
        <begin position="1"/>
        <end position="22"/>
    </location>
</feature>
<feature type="region of interest" description="Disordered" evidence="1">
    <location>
        <begin position="223"/>
        <end position="276"/>
    </location>
</feature>
<accession>A0ABQ8KNX0</accession>
<comment type="caution">
    <text evidence="3">The sequence shown here is derived from an EMBL/GenBank/DDBJ whole genome shotgun (WGS) entry which is preliminary data.</text>
</comment>
<evidence type="ECO:0000313" key="3">
    <source>
        <dbReference type="EMBL" id="KAH9840117.1"/>
    </source>
</evidence>
<dbReference type="GeneID" id="72002210"/>
<gene>
    <name evidence="3" type="ORF">C8Q71DRAFT_721862</name>
</gene>
<feature type="compositionally biased region" description="Basic and acidic residues" evidence="1">
    <location>
        <begin position="183"/>
        <end position="192"/>
    </location>
</feature>
<feature type="region of interest" description="Disordered" evidence="1">
    <location>
        <begin position="69"/>
        <end position="192"/>
    </location>
</feature>
<sequence length="388" mass="43373">MRFGASISLLCAVASLTPLAFAAPVASDSTGSFEARAFDAEVADLVARSDFDEATSLLARAVADVLSARTDPPNYHKHDPNNGKKPKYSEKDPNGPPKYRQKDPHKKPQPPKPKPGPSRPRDLAALEDALFTRTDPPNYHKHDPHNGKKPKYSEKDPNGPPKYRQKDPHKKPQPPKPKPGPSRPRDLAEVDGLWEREFDDELWAREDLEEMWAREVEDAAVFARTDPPNYHKHDPNNGKKPKYSEKDPNGPPKYRQKDPHKKPQPPKPKPGPSRPRELVDTLWYSCGDPIPTELYCMCDSEFLNAVHDECTDVHRHPVSKPESHVFSLFYASIDTGAVFSAMWPSSRSLTIGRLGPGHAASRMPSNPGRIPSICMTICSSEWRLSTAT</sequence>
<evidence type="ECO:0000313" key="4">
    <source>
        <dbReference type="Proteomes" id="UP000814176"/>
    </source>
</evidence>
<feature type="compositionally biased region" description="Basic and acidic residues" evidence="1">
    <location>
        <begin position="74"/>
        <end position="93"/>
    </location>
</feature>
<dbReference type="EMBL" id="JADCUA010000005">
    <property type="protein sequence ID" value="KAH9840117.1"/>
    <property type="molecule type" value="Genomic_DNA"/>
</dbReference>
<proteinExistence type="predicted"/>
<protein>
    <submittedName>
        <fullName evidence="3">Uncharacterized protein</fullName>
    </submittedName>
</protein>
<feature type="compositionally biased region" description="Basic and acidic residues" evidence="1">
    <location>
        <begin position="138"/>
        <end position="157"/>
    </location>
</feature>
<keyword evidence="4" id="KW-1185">Reference proteome</keyword>
<dbReference type="RefSeq" id="XP_047781767.1">
    <property type="nucleotide sequence ID" value="XM_047921478.1"/>
</dbReference>
<dbReference type="Proteomes" id="UP000814176">
    <property type="component" value="Unassembled WGS sequence"/>
</dbReference>
<reference evidence="3 4" key="1">
    <citation type="journal article" date="2021" name="Environ. Microbiol.">
        <title>Gene family expansions and transcriptome signatures uncover fungal adaptations to wood decay.</title>
        <authorList>
            <person name="Hage H."/>
            <person name="Miyauchi S."/>
            <person name="Viragh M."/>
            <person name="Drula E."/>
            <person name="Min B."/>
            <person name="Chaduli D."/>
            <person name="Navarro D."/>
            <person name="Favel A."/>
            <person name="Norest M."/>
            <person name="Lesage-Meessen L."/>
            <person name="Balint B."/>
            <person name="Merenyi Z."/>
            <person name="de Eugenio L."/>
            <person name="Morin E."/>
            <person name="Martinez A.T."/>
            <person name="Baldrian P."/>
            <person name="Stursova M."/>
            <person name="Martinez M.J."/>
            <person name="Novotny C."/>
            <person name="Magnuson J.K."/>
            <person name="Spatafora J.W."/>
            <person name="Maurice S."/>
            <person name="Pangilinan J."/>
            <person name="Andreopoulos W."/>
            <person name="LaButti K."/>
            <person name="Hundley H."/>
            <person name="Na H."/>
            <person name="Kuo A."/>
            <person name="Barry K."/>
            <person name="Lipzen A."/>
            <person name="Henrissat B."/>
            <person name="Riley R."/>
            <person name="Ahrendt S."/>
            <person name="Nagy L.G."/>
            <person name="Grigoriev I.V."/>
            <person name="Martin F."/>
            <person name="Rosso M.N."/>
        </authorList>
    </citation>
    <scope>NUCLEOTIDE SEQUENCE [LARGE SCALE GENOMIC DNA]</scope>
    <source>
        <strain evidence="3 4">CIRM-BRFM 1785</strain>
    </source>
</reference>
<evidence type="ECO:0000256" key="1">
    <source>
        <dbReference type="SAM" id="MobiDB-lite"/>
    </source>
</evidence>
<organism evidence="3 4">
    <name type="scientific">Rhodofomes roseus</name>
    <dbReference type="NCBI Taxonomy" id="34475"/>
    <lineage>
        <taxon>Eukaryota</taxon>
        <taxon>Fungi</taxon>
        <taxon>Dikarya</taxon>
        <taxon>Basidiomycota</taxon>
        <taxon>Agaricomycotina</taxon>
        <taxon>Agaricomycetes</taxon>
        <taxon>Polyporales</taxon>
        <taxon>Rhodofomes</taxon>
    </lineage>
</organism>
<evidence type="ECO:0000256" key="2">
    <source>
        <dbReference type="SAM" id="SignalP"/>
    </source>
</evidence>